<sequence>MTGQPTALITGAGGQDGTLLVAELARRGWRTVAVYGPGTTAPEPPRPESVSLTCDLSDIPAAGQLIDEYAPTHVFHLAAISSVAASWADPVGTAHLNGVLSVALADRCLRQPRPPRFVNASSGEIFAAARRTPQDESTPLAPNSPYGAAKAFAHSMVVVFRARGLWASNAILYNHESPCRPTTFVTRKITSGVAAIAAGSAQRLTLGNLDARRDWGWAPDYVEAMIRIAEHDTPDDFVLATGTARSVRDFVHEAFAAVGITDWRHLVDTSEQFTRPADATALIGDSTHARRTLRWSPTMSFPEIVRAMVRHDLDLIGAGHHDTGAGTNHDDKQEAAL</sequence>
<dbReference type="Pfam" id="PF16363">
    <property type="entry name" value="GDP_Man_Dehyd"/>
    <property type="match status" value="1"/>
</dbReference>
<proteinExistence type="inferred from homology"/>
<dbReference type="GO" id="GO:0042351">
    <property type="term" value="P:'de novo' GDP-L-fucose biosynthetic process"/>
    <property type="evidence" value="ECO:0007669"/>
    <property type="project" value="TreeGrafter"/>
</dbReference>
<dbReference type="AlphaFoldDB" id="A0A857KV16"/>
<dbReference type="RefSeq" id="WP_005188130.1">
    <property type="nucleotide sequence ID" value="NZ_CP045804.1"/>
</dbReference>
<evidence type="ECO:0000256" key="1">
    <source>
        <dbReference type="ARBA" id="ARBA00001937"/>
    </source>
</evidence>
<dbReference type="Gene3D" id="3.90.25.10">
    <property type="entry name" value="UDP-galactose 4-epimerase, domain 1"/>
    <property type="match status" value="1"/>
</dbReference>
<evidence type="ECO:0000256" key="4">
    <source>
        <dbReference type="ARBA" id="ARBA00023239"/>
    </source>
</evidence>
<dbReference type="InterPro" id="IPR016040">
    <property type="entry name" value="NAD(P)-bd_dom"/>
</dbReference>
<dbReference type="SUPFAM" id="SSF51735">
    <property type="entry name" value="NAD(P)-binding Rossmann-fold domains"/>
    <property type="match status" value="1"/>
</dbReference>
<protein>
    <recommendedName>
        <fullName evidence="3">GDP-mannose 4,6-dehydratase</fullName>
        <ecNumber evidence="3">4.2.1.47</ecNumber>
    </recommendedName>
</protein>
<reference evidence="5" key="1">
    <citation type="journal article" date="2021" name="Nat. Microbiol.">
        <title>Cocultivation of an ultrasmall environmental parasitic bacterium with lytic ability against bacteria associated with wastewater foams.</title>
        <authorList>
            <person name="Batinovic S."/>
            <person name="Rose J.J.A."/>
            <person name="Ratcliffe J."/>
            <person name="Seviour R.J."/>
            <person name="Petrovski S."/>
        </authorList>
    </citation>
    <scope>NUCLEOTIDE SEQUENCE</scope>
    <source>
        <strain evidence="5">CON44</strain>
    </source>
</reference>
<evidence type="ECO:0000256" key="3">
    <source>
        <dbReference type="ARBA" id="ARBA00011989"/>
    </source>
</evidence>
<dbReference type="EC" id="4.2.1.47" evidence="3"/>
<name>A0A857KV16_9ACTN</name>
<evidence type="ECO:0000256" key="2">
    <source>
        <dbReference type="ARBA" id="ARBA00009263"/>
    </source>
</evidence>
<dbReference type="PANTHER" id="PTHR43715:SF1">
    <property type="entry name" value="GDP-MANNOSE 4,6 DEHYDRATASE"/>
    <property type="match status" value="1"/>
</dbReference>
<organism evidence="5">
    <name type="scientific">Gordonia amarae</name>
    <dbReference type="NCBI Taxonomy" id="36821"/>
    <lineage>
        <taxon>Bacteria</taxon>
        <taxon>Bacillati</taxon>
        <taxon>Actinomycetota</taxon>
        <taxon>Actinomycetes</taxon>
        <taxon>Mycobacteriales</taxon>
        <taxon>Gordoniaceae</taxon>
        <taxon>Gordonia</taxon>
    </lineage>
</organism>
<dbReference type="InterPro" id="IPR036291">
    <property type="entry name" value="NAD(P)-bd_dom_sf"/>
</dbReference>
<comment type="cofactor">
    <cofactor evidence="1">
        <name>NADP(+)</name>
        <dbReference type="ChEBI" id="CHEBI:58349"/>
    </cofactor>
</comment>
<gene>
    <name evidence="5" type="ORF">GII30_04300</name>
</gene>
<accession>A0A857KV16</accession>
<evidence type="ECO:0000313" key="5">
    <source>
        <dbReference type="EMBL" id="QHN38501.1"/>
    </source>
</evidence>
<comment type="similarity">
    <text evidence="2">Belongs to the NAD(P)-dependent epimerase/dehydratase family. GDP-mannose 4,6-dehydratase subfamily.</text>
</comment>
<dbReference type="CDD" id="cd05260">
    <property type="entry name" value="GDP_MD_SDR_e"/>
    <property type="match status" value="1"/>
</dbReference>
<keyword evidence="4" id="KW-0456">Lyase</keyword>
<dbReference type="InterPro" id="IPR006368">
    <property type="entry name" value="GDP_Man_deHydtase"/>
</dbReference>
<dbReference type="EMBL" id="CP045810">
    <property type="protein sequence ID" value="QHN38501.1"/>
    <property type="molecule type" value="Genomic_DNA"/>
</dbReference>
<dbReference type="PANTHER" id="PTHR43715">
    <property type="entry name" value="GDP-MANNOSE 4,6-DEHYDRATASE"/>
    <property type="match status" value="1"/>
</dbReference>
<dbReference type="GO" id="GO:0008446">
    <property type="term" value="F:GDP-mannose 4,6-dehydratase activity"/>
    <property type="evidence" value="ECO:0007669"/>
    <property type="project" value="UniProtKB-EC"/>
</dbReference>
<dbReference type="Gene3D" id="3.40.50.720">
    <property type="entry name" value="NAD(P)-binding Rossmann-like Domain"/>
    <property type="match status" value="1"/>
</dbReference>